<dbReference type="AlphaFoldDB" id="G4QAY5"/>
<dbReference type="SUPFAM" id="SSF54565">
    <property type="entry name" value="Ribosomal protein S16"/>
    <property type="match status" value="1"/>
</dbReference>
<comment type="similarity">
    <text evidence="3">Belongs to the bacterial ribosomal protein bS16 family.</text>
</comment>
<name>G4QAY5_TAYAM</name>
<dbReference type="OrthoDB" id="9807878at2"/>
<dbReference type="Gene3D" id="3.30.1320.10">
    <property type="match status" value="1"/>
</dbReference>
<reference evidence="5 6" key="2">
    <citation type="journal article" date="2012" name="PLoS ONE">
        <title>Genomic characterization of the taylorella genus.</title>
        <authorList>
            <person name="Hebert L."/>
            <person name="Moumen B."/>
            <person name="Pons N."/>
            <person name="Duquesne F."/>
            <person name="Breuil M.F."/>
            <person name="Goux D."/>
            <person name="Batto J.M."/>
            <person name="Laugier C."/>
            <person name="Renault P."/>
            <person name="Petry S."/>
        </authorList>
    </citation>
    <scope>NUCLEOTIDE SEQUENCE [LARGE SCALE GENOMIC DNA]</scope>
    <source>
        <strain evidence="5 6">MCE3</strain>
    </source>
</reference>
<dbReference type="PANTHER" id="PTHR12919:SF20">
    <property type="entry name" value="SMALL RIBOSOMAL SUBUNIT PROTEIN BS16M"/>
    <property type="match status" value="1"/>
</dbReference>
<dbReference type="GO" id="GO:0003735">
    <property type="term" value="F:structural constituent of ribosome"/>
    <property type="evidence" value="ECO:0007669"/>
    <property type="project" value="InterPro"/>
</dbReference>
<keyword evidence="2 3" id="KW-0687">Ribonucleoprotein</keyword>
<dbReference type="GO" id="GO:0015935">
    <property type="term" value="C:small ribosomal subunit"/>
    <property type="evidence" value="ECO:0007669"/>
    <property type="project" value="TreeGrafter"/>
</dbReference>
<dbReference type="eggNOG" id="COG0228">
    <property type="taxonomic scope" value="Bacteria"/>
</dbReference>
<dbReference type="KEGG" id="tas:TASI_0674"/>
<dbReference type="InterPro" id="IPR000307">
    <property type="entry name" value="Ribosomal_bS16"/>
</dbReference>
<protein>
    <recommendedName>
        <fullName evidence="3">Small ribosomal subunit protein bS16</fullName>
    </recommendedName>
</protein>
<dbReference type="NCBIfam" id="TIGR00002">
    <property type="entry name" value="S16"/>
    <property type="match status" value="1"/>
</dbReference>
<dbReference type="PANTHER" id="PTHR12919">
    <property type="entry name" value="30S RIBOSOMAL PROTEIN S16"/>
    <property type="match status" value="1"/>
</dbReference>
<dbReference type="GO" id="GO:0006412">
    <property type="term" value="P:translation"/>
    <property type="evidence" value="ECO:0007669"/>
    <property type="project" value="UniProtKB-UniRule"/>
</dbReference>
<evidence type="ECO:0000256" key="1">
    <source>
        <dbReference type="ARBA" id="ARBA00022980"/>
    </source>
</evidence>
<dbReference type="HAMAP" id="MF_00385">
    <property type="entry name" value="Ribosomal_bS16"/>
    <property type="match status" value="1"/>
</dbReference>
<dbReference type="Proteomes" id="UP000009284">
    <property type="component" value="Chromosome"/>
</dbReference>
<dbReference type="HOGENOM" id="CLU_100590_3_0_4"/>
<evidence type="ECO:0000256" key="3">
    <source>
        <dbReference type="HAMAP-Rule" id="MF_00385"/>
    </source>
</evidence>
<evidence type="ECO:0000313" key="5">
    <source>
        <dbReference type="EMBL" id="AEP36445.1"/>
    </source>
</evidence>
<dbReference type="STRING" id="1008459.TASI_0674"/>
<keyword evidence="6" id="KW-1185">Reference proteome</keyword>
<feature type="region of interest" description="Disordered" evidence="4">
    <location>
        <begin position="77"/>
        <end position="138"/>
    </location>
</feature>
<dbReference type="InterPro" id="IPR023803">
    <property type="entry name" value="Ribosomal_bS16_dom_sf"/>
</dbReference>
<organism evidence="5 6">
    <name type="scientific">Taylorella asinigenitalis (strain MCE3)</name>
    <dbReference type="NCBI Taxonomy" id="1008459"/>
    <lineage>
        <taxon>Bacteria</taxon>
        <taxon>Pseudomonadati</taxon>
        <taxon>Pseudomonadota</taxon>
        <taxon>Betaproteobacteria</taxon>
        <taxon>Burkholderiales</taxon>
        <taxon>Alcaligenaceae</taxon>
        <taxon>Taylorella</taxon>
    </lineage>
</organism>
<dbReference type="GO" id="GO:0005737">
    <property type="term" value="C:cytoplasm"/>
    <property type="evidence" value="ECO:0007669"/>
    <property type="project" value="UniProtKB-ARBA"/>
</dbReference>
<keyword evidence="1 3" id="KW-0689">Ribosomal protein</keyword>
<evidence type="ECO:0000256" key="2">
    <source>
        <dbReference type="ARBA" id="ARBA00023274"/>
    </source>
</evidence>
<dbReference type="Pfam" id="PF00886">
    <property type="entry name" value="Ribosomal_S16"/>
    <property type="match status" value="1"/>
</dbReference>
<accession>G4QAY5</accession>
<evidence type="ECO:0000313" key="6">
    <source>
        <dbReference type="Proteomes" id="UP000009284"/>
    </source>
</evidence>
<proteinExistence type="inferred from homology"/>
<sequence>MVVIRLSRGGSKKRPFYNIVAADSRNRRDGRFIERLGFYNPVGNPEVENLRINYDRIDYWVSVGAQVSDAVKRIIKDSKSDKAEASNEDIKAKEASKATKAKKSDEAPKEEPKTEDAPKVEEPKTEEAPKVEEPKTEE</sequence>
<evidence type="ECO:0000256" key="4">
    <source>
        <dbReference type="SAM" id="MobiDB-lite"/>
    </source>
</evidence>
<gene>
    <name evidence="3" type="primary">rpsP</name>
    <name evidence="5" type="ordered locus">TASI_0674</name>
</gene>
<reference key="1">
    <citation type="submission" date="2011-09" db="EMBL/GenBank/DDBJ databases">
        <title>Genomic characterization of the Taylorella genus.</title>
        <authorList>
            <person name="Hebert L."/>
            <person name="Moumen B."/>
            <person name="Pons N."/>
            <person name="Duquesne F."/>
            <person name="Breuil M.-F."/>
            <person name="Goux D."/>
            <person name="Batto J.-M."/>
            <person name="Renault P."/>
            <person name="Laugier C."/>
            <person name="Petry S."/>
        </authorList>
    </citation>
    <scope>NUCLEOTIDE SEQUENCE</scope>
    <source>
        <strain>MCE3</strain>
    </source>
</reference>
<dbReference type="EMBL" id="CP003059">
    <property type="protein sequence ID" value="AEP36445.1"/>
    <property type="molecule type" value="Genomic_DNA"/>
</dbReference>